<reference evidence="2" key="2">
    <citation type="submission" date="2024-04" db="EMBL/GenBank/DDBJ databases">
        <authorList>
            <person name="Chen Y."/>
            <person name="Shah S."/>
            <person name="Dougan E. K."/>
            <person name="Thang M."/>
            <person name="Chan C."/>
        </authorList>
    </citation>
    <scope>NUCLEOTIDE SEQUENCE [LARGE SCALE GENOMIC DNA]</scope>
</reference>
<sequence length="159" mass="18082">MAPANKGQKAESVNFVTKASPTCEGALRFESASQRGQYLAFFPPCHLRVVPFLEDAEERVLDFLFVDFESMFKFITLEEVLEPIFSESPGAWIDLAKLRDDEAVKSHFKEVMGKEVWDVEDFQVEMGAVGMQRIGETSKIFQVVKPLTISWERIPSDIE</sequence>
<gene>
    <name evidence="1" type="ORF">C1SCF055_LOCUS1269</name>
</gene>
<protein>
    <submittedName>
        <fullName evidence="3">Chaperone protein DnaJ</fullName>
    </submittedName>
</protein>
<dbReference type="Proteomes" id="UP001152797">
    <property type="component" value="Unassembled WGS sequence"/>
</dbReference>
<dbReference type="AlphaFoldDB" id="A0A9P1FE36"/>
<reference evidence="1" key="1">
    <citation type="submission" date="2022-10" db="EMBL/GenBank/DDBJ databases">
        <authorList>
            <person name="Chen Y."/>
            <person name="Dougan E. K."/>
            <person name="Chan C."/>
            <person name="Rhodes N."/>
            <person name="Thang M."/>
        </authorList>
    </citation>
    <scope>NUCLEOTIDE SEQUENCE</scope>
</reference>
<dbReference type="OrthoDB" id="10250354at2759"/>
<dbReference type="EMBL" id="CAMXCT030000029">
    <property type="protein sequence ID" value="CAL4760020.1"/>
    <property type="molecule type" value="Genomic_DNA"/>
</dbReference>
<evidence type="ECO:0000313" key="1">
    <source>
        <dbReference type="EMBL" id="CAI3972708.1"/>
    </source>
</evidence>
<dbReference type="EMBL" id="CAMXCT020000029">
    <property type="protein sequence ID" value="CAL1126083.1"/>
    <property type="molecule type" value="Genomic_DNA"/>
</dbReference>
<accession>A0A9P1FE36</accession>
<evidence type="ECO:0000313" key="3">
    <source>
        <dbReference type="EMBL" id="CAL4760020.1"/>
    </source>
</evidence>
<dbReference type="EMBL" id="CAMXCT010000029">
    <property type="protein sequence ID" value="CAI3972708.1"/>
    <property type="molecule type" value="Genomic_DNA"/>
</dbReference>
<name>A0A9P1FE36_9DINO</name>
<evidence type="ECO:0000313" key="4">
    <source>
        <dbReference type="Proteomes" id="UP001152797"/>
    </source>
</evidence>
<proteinExistence type="predicted"/>
<keyword evidence="4" id="KW-1185">Reference proteome</keyword>
<comment type="caution">
    <text evidence="1">The sequence shown here is derived from an EMBL/GenBank/DDBJ whole genome shotgun (WGS) entry which is preliminary data.</text>
</comment>
<organism evidence="1">
    <name type="scientific">Cladocopium goreaui</name>
    <dbReference type="NCBI Taxonomy" id="2562237"/>
    <lineage>
        <taxon>Eukaryota</taxon>
        <taxon>Sar</taxon>
        <taxon>Alveolata</taxon>
        <taxon>Dinophyceae</taxon>
        <taxon>Suessiales</taxon>
        <taxon>Symbiodiniaceae</taxon>
        <taxon>Cladocopium</taxon>
    </lineage>
</organism>
<evidence type="ECO:0000313" key="2">
    <source>
        <dbReference type="EMBL" id="CAL1126083.1"/>
    </source>
</evidence>